<evidence type="ECO:0000313" key="1">
    <source>
        <dbReference type="EMBL" id="KAJ9487720.1"/>
    </source>
</evidence>
<keyword evidence="2" id="KW-1185">Reference proteome</keyword>
<protein>
    <submittedName>
        <fullName evidence="1">Uncharacterized protein</fullName>
    </submittedName>
</protein>
<accession>A0AAI9THZ9</accession>
<sequence>GEFLEILKL</sequence>
<dbReference type="Proteomes" id="UP001227192">
    <property type="component" value="Unassembled WGS sequence"/>
</dbReference>
<evidence type="ECO:0000313" key="2">
    <source>
        <dbReference type="Proteomes" id="UP001227192"/>
    </source>
</evidence>
<organism evidence="1 2">
    <name type="scientific">Penicillium thymicola</name>
    <dbReference type="NCBI Taxonomy" id="293382"/>
    <lineage>
        <taxon>Eukaryota</taxon>
        <taxon>Fungi</taxon>
        <taxon>Dikarya</taxon>
        <taxon>Ascomycota</taxon>
        <taxon>Pezizomycotina</taxon>
        <taxon>Eurotiomycetes</taxon>
        <taxon>Eurotiomycetidae</taxon>
        <taxon>Eurotiales</taxon>
        <taxon>Aspergillaceae</taxon>
        <taxon>Penicillium</taxon>
    </lineage>
</organism>
<dbReference type="EMBL" id="LACB01000147">
    <property type="protein sequence ID" value="KAJ9487720.1"/>
    <property type="molecule type" value="Genomic_DNA"/>
</dbReference>
<reference evidence="1" key="1">
    <citation type="submission" date="2015-06" db="EMBL/GenBank/DDBJ databases">
        <authorList>
            <person name="Nguyen H."/>
        </authorList>
    </citation>
    <scope>NUCLEOTIDE SEQUENCE</scope>
    <source>
        <strain evidence="1">DAOM 180753</strain>
    </source>
</reference>
<proteinExistence type="predicted"/>
<comment type="caution">
    <text evidence="1">The sequence shown here is derived from an EMBL/GenBank/DDBJ whole genome shotgun (WGS) entry which is preliminary data.</text>
</comment>
<reference evidence="1" key="2">
    <citation type="journal article" date="2016" name="Fungal Biol.">
        <title>Ochratoxin A production by Penicillium thymicola.</title>
        <authorList>
            <person name="Nguyen H.D.T."/>
            <person name="McMullin D.R."/>
            <person name="Ponomareva E."/>
            <person name="Riley R."/>
            <person name="Pomraning K.R."/>
            <person name="Baker S.E."/>
            <person name="Seifert K.A."/>
        </authorList>
    </citation>
    <scope>NUCLEOTIDE SEQUENCE</scope>
    <source>
        <strain evidence="1">DAOM 180753</strain>
    </source>
</reference>
<name>A0AAI9THZ9_PENTH</name>
<feature type="non-terminal residue" evidence="1">
    <location>
        <position position="1"/>
    </location>
</feature>
<gene>
    <name evidence="1" type="ORF">VN97_g5580</name>
</gene>